<dbReference type="GO" id="GO:0004803">
    <property type="term" value="F:transposase activity"/>
    <property type="evidence" value="ECO:0007669"/>
    <property type="project" value="InterPro"/>
</dbReference>
<reference evidence="1" key="1">
    <citation type="journal article" date="2014" name="Int. J. Syst. Evol. Microbiol.">
        <title>Complete genome sequence of Corynebacterium casei LMG S-19264T (=DSM 44701T), isolated from a smear-ripened cheese.</title>
        <authorList>
            <consortium name="US DOE Joint Genome Institute (JGI-PGF)"/>
            <person name="Walter F."/>
            <person name="Albersmeier A."/>
            <person name="Kalinowski J."/>
            <person name="Ruckert C."/>
        </authorList>
    </citation>
    <scope>NUCLEOTIDE SEQUENCE</scope>
    <source>
        <strain evidence="1">CGMCC 1.15519</strain>
    </source>
</reference>
<evidence type="ECO:0008006" key="3">
    <source>
        <dbReference type="Google" id="ProtNLM"/>
    </source>
</evidence>
<organism evidence="1 2">
    <name type="scientific">Sandarakinorhabdus glacialis</name>
    <dbReference type="NCBI Taxonomy" id="1614636"/>
    <lineage>
        <taxon>Bacteria</taxon>
        <taxon>Pseudomonadati</taxon>
        <taxon>Pseudomonadota</taxon>
        <taxon>Alphaproteobacteria</taxon>
        <taxon>Sphingomonadales</taxon>
        <taxon>Sphingosinicellaceae</taxon>
        <taxon>Sandarakinorhabdus</taxon>
    </lineage>
</organism>
<dbReference type="EMBL" id="BMJM01000004">
    <property type="protein sequence ID" value="GGE08080.1"/>
    <property type="molecule type" value="Genomic_DNA"/>
</dbReference>
<evidence type="ECO:0000313" key="2">
    <source>
        <dbReference type="Proteomes" id="UP000635071"/>
    </source>
</evidence>
<dbReference type="GO" id="GO:0043565">
    <property type="term" value="F:sequence-specific DNA binding"/>
    <property type="evidence" value="ECO:0007669"/>
    <property type="project" value="InterPro"/>
</dbReference>
<dbReference type="Proteomes" id="UP000635071">
    <property type="component" value="Unassembled WGS sequence"/>
</dbReference>
<name>A0A916ZQI7_9SPHN</name>
<gene>
    <name evidence="1" type="ORF">GCM10011529_13110</name>
</gene>
<protein>
    <recommendedName>
        <fullName evidence="3">Transposase</fullName>
    </recommendedName>
</protein>
<dbReference type="SUPFAM" id="SSF48295">
    <property type="entry name" value="TrpR-like"/>
    <property type="match status" value="1"/>
</dbReference>
<dbReference type="InterPro" id="IPR002514">
    <property type="entry name" value="Transposase_8"/>
</dbReference>
<comment type="caution">
    <text evidence="1">The sequence shown here is derived from an EMBL/GenBank/DDBJ whole genome shotgun (WGS) entry which is preliminary data.</text>
</comment>
<accession>A0A916ZQI7</accession>
<dbReference type="Pfam" id="PF01527">
    <property type="entry name" value="HTH_Tnp_1"/>
    <property type="match status" value="1"/>
</dbReference>
<dbReference type="InterPro" id="IPR010921">
    <property type="entry name" value="Trp_repressor/repl_initiator"/>
</dbReference>
<dbReference type="AlphaFoldDB" id="A0A916ZQI7"/>
<dbReference type="RefSeq" id="WP_188762150.1">
    <property type="nucleotide sequence ID" value="NZ_BMJM01000004.1"/>
</dbReference>
<sequence length="119" mass="12823">MTSRIEVVARVSGRRYWTVGQKLGMLRDAFGSGGSVRTAIERHEISSGLLYTWRKQAMSGELTGIMPVAAMPDFAEVRIAAPEQQVALLPPPPSLSPSPDVSGRISIEFPSGIRISVDA</sequence>
<proteinExistence type="predicted"/>
<keyword evidence="2" id="KW-1185">Reference proteome</keyword>
<dbReference type="GO" id="GO:0006313">
    <property type="term" value="P:DNA transposition"/>
    <property type="evidence" value="ECO:0007669"/>
    <property type="project" value="InterPro"/>
</dbReference>
<reference evidence="1" key="2">
    <citation type="submission" date="2020-09" db="EMBL/GenBank/DDBJ databases">
        <authorList>
            <person name="Sun Q."/>
            <person name="Zhou Y."/>
        </authorList>
    </citation>
    <scope>NUCLEOTIDE SEQUENCE</scope>
    <source>
        <strain evidence="1">CGMCC 1.15519</strain>
    </source>
</reference>
<evidence type="ECO:0000313" key="1">
    <source>
        <dbReference type="EMBL" id="GGE08080.1"/>
    </source>
</evidence>